<proteinExistence type="predicted"/>
<dbReference type="SUPFAM" id="SSF53807">
    <property type="entry name" value="Helical backbone' metal receptor"/>
    <property type="match status" value="1"/>
</dbReference>
<protein>
    <submittedName>
        <fullName evidence="2">Iron complex transport system substrate-binding protein</fullName>
    </submittedName>
</protein>
<feature type="domain" description="Fe/B12 periplasmic-binding" evidence="1">
    <location>
        <begin position="34"/>
        <end position="294"/>
    </location>
</feature>
<organism evidence="2 3">
    <name type="scientific">Hymenobacter chitinivorans DSM 11115</name>
    <dbReference type="NCBI Taxonomy" id="1121954"/>
    <lineage>
        <taxon>Bacteria</taxon>
        <taxon>Pseudomonadati</taxon>
        <taxon>Bacteroidota</taxon>
        <taxon>Cytophagia</taxon>
        <taxon>Cytophagales</taxon>
        <taxon>Hymenobacteraceae</taxon>
        <taxon>Hymenobacter</taxon>
    </lineage>
</organism>
<gene>
    <name evidence="2" type="ORF">CLV45_1036</name>
</gene>
<dbReference type="AlphaFoldDB" id="A0A2M9BNU4"/>
<dbReference type="RefSeq" id="WP_100335323.1">
    <property type="nucleotide sequence ID" value="NZ_PGFA01000001.1"/>
</dbReference>
<name>A0A2M9BNU4_9BACT</name>
<dbReference type="PROSITE" id="PS50983">
    <property type="entry name" value="FE_B12_PBP"/>
    <property type="match status" value="1"/>
</dbReference>
<dbReference type="InterPro" id="IPR050902">
    <property type="entry name" value="ABC_Transporter_SBP"/>
</dbReference>
<dbReference type="PANTHER" id="PTHR30535:SF4">
    <property type="entry name" value="HEMIN-BINDING PERIPLASMIC PROTEIN HMUT"/>
    <property type="match status" value="1"/>
</dbReference>
<evidence type="ECO:0000313" key="2">
    <source>
        <dbReference type="EMBL" id="PJJ59616.1"/>
    </source>
</evidence>
<evidence type="ECO:0000259" key="1">
    <source>
        <dbReference type="PROSITE" id="PS50983"/>
    </source>
</evidence>
<dbReference type="PANTHER" id="PTHR30535">
    <property type="entry name" value="VITAMIN B12-BINDING PROTEIN"/>
    <property type="match status" value="1"/>
</dbReference>
<evidence type="ECO:0000313" key="3">
    <source>
        <dbReference type="Proteomes" id="UP000228535"/>
    </source>
</evidence>
<accession>A0A2M9BNU4</accession>
<dbReference type="PROSITE" id="PS51257">
    <property type="entry name" value="PROKAR_LIPOPROTEIN"/>
    <property type="match status" value="1"/>
</dbReference>
<reference evidence="2 3" key="1">
    <citation type="submission" date="2017-11" db="EMBL/GenBank/DDBJ databases">
        <title>Genomic Encyclopedia of Archaeal and Bacterial Type Strains, Phase II (KMG-II): From Individual Species to Whole Genera.</title>
        <authorList>
            <person name="Goeker M."/>
        </authorList>
    </citation>
    <scope>NUCLEOTIDE SEQUENCE [LARGE SCALE GENOMIC DNA]</scope>
    <source>
        <strain evidence="2 3">DSM 11115</strain>
    </source>
</reference>
<dbReference type="Proteomes" id="UP000228535">
    <property type="component" value="Unassembled WGS sequence"/>
</dbReference>
<dbReference type="EMBL" id="PGFA01000001">
    <property type="protein sequence ID" value="PJJ59616.1"/>
    <property type="molecule type" value="Genomic_DNA"/>
</dbReference>
<dbReference type="Gene3D" id="3.40.50.1980">
    <property type="entry name" value="Nitrogenase molybdenum iron protein domain"/>
    <property type="match status" value="2"/>
</dbReference>
<dbReference type="OrthoDB" id="9797736at2"/>
<sequence>MKKVLYATLLLASVACNRFRNEDKTAADAPGKERIVSVSKQLTEMIFALGAGDKLVGVDLSSTFPAEAKKLPTVGYHRLLNSEGIVSLKPTVVYSDGNVAPAAVMTQLQKVGIPIKEFKQTKTIEEACQLLQQLGDGFGRRKAADSLAQQLTADMATAAEKRKQFGDQPVKVVIIHYGLQKNIYLAMGQKSTGTQMLEWAGGVNSIDATEGMKPISPELIAAAQPDVILATDFGYDRMGGLEKFKTLPGVALTPAAKNNRIYRVEEHDMVYLGPRTGKNVLHLMELIHQPAPQL</sequence>
<dbReference type="InterPro" id="IPR002491">
    <property type="entry name" value="ABC_transptr_periplasmic_BD"/>
</dbReference>
<keyword evidence="3" id="KW-1185">Reference proteome</keyword>
<comment type="caution">
    <text evidence="2">The sequence shown here is derived from an EMBL/GenBank/DDBJ whole genome shotgun (WGS) entry which is preliminary data.</text>
</comment>
<dbReference type="Pfam" id="PF01497">
    <property type="entry name" value="Peripla_BP_2"/>
    <property type="match status" value="1"/>
</dbReference>